<reference evidence="1 2" key="2">
    <citation type="journal article" date="2016" name="Int. J. Syst. Evol. Microbiol.">
        <title>Flavisolibacter tropicus sp. nov., isolated from tropical soil.</title>
        <authorList>
            <person name="Lee J.J."/>
            <person name="Kang M.S."/>
            <person name="Kim G.S."/>
            <person name="Lee C.S."/>
            <person name="Lim S."/>
            <person name="Lee J."/>
            <person name="Roh S.H."/>
            <person name="Kang H."/>
            <person name="Ha J.M."/>
            <person name="Bae S."/>
            <person name="Jung H.Y."/>
            <person name="Kim M.K."/>
        </authorList>
    </citation>
    <scope>NUCLEOTIDE SEQUENCE [LARGE SCALE GENOMIC DNA]</scope>
    <source>
        <strain evidence="1 2">LCS9</strain>
    </source>
</reference>
<dbReference type="InterPro" id="IPR046905">
    <property type="entry name" value="ABC-3C_MC1"/>
</dbReference>
<dbReference type="Proteomes" id="UP000077177">
    <property type="component" value="Chromosome"/>
</dbReference>
<reference evidence="2" key="1">
    <citation type="submission" date="2015-01" db="EMBL/GenBank/DDBJ databases">
        <title>Flavisolibacter sp./LCS9/ whole genome sequencing.</title>
        <authorList>
            <person name="Kim M.K."/>
            <person name="Srinivasan S."/>
            <person name="Lee J.-J."/>
        </authorList>
    </citation>
    <scope>NUCLEOTIDE SEQUENCE [LARGE SCALE GENOMIC DNA]</scope>
    <source>
        <strain evidence="2">LCS9</strain>
    </source>
</reference>
<keyword evidence="2" id="KW-1185">Reference proteome</keyword>
<dbReference type="Pfam" id="PF20289">
    <property type="entry name" value="MComp1"/>
    <property type="match status" value="1"/>
</dbReference>
<dbReference type="AlphaFoldDB" id="A0A172TU31"/>
<dbReference type="KEGG" id="fla:SY85_09025"/>
<name>A0A172TU31_9BACT</name>
<organism evidence="1 2">
    <name type="scientific">Flavisolibacter tropicus</name>
    <dbReference type="NCBI Taxonomy" id="1492898"/>
    <lineage>
        <taxon>Bacteria</taxon>
        <taxon>Pseudomonadati</taxon>
        <taxon>Bacteroidota</taxon>
        <taxon>Chitinophagia</taxon>
        <taxon>Chitinophagales</taxon>
        <taxon>Chitinophagaceae</taxon>
        <taxon>Flavisolibacter</taxon>
    </lineage>
</organism>
<dbReference type="EMBL" id="CP011390">
    <property type="protein sequence ID" value="ANE50621.1"/>
    <property type="molecule type" value="Genomic_DNA"/>
</dbReference>
<proteinExistence type="predicted"/>
<accession>A0A172TU31</accession>
<evidence type="ECO:0000313" key="1">
    <source>
        <dbReference type="EMBL" id="ANE50621.1"/>
    </source>
</evidence>
<sequence>MVYSNNTPDIIAILKDEYKDLFIKFKSIDYRGLISLFIVQVSSNELLSNYWDKISGSIAAYYQPYLSNDFEKWNIYIMYISTIKVDQHLKYKIENDRFSSRKIVIDQFNKEVNDLTIEDLVIDHITNKDLPLRTVQRGKIKGDYTSSSPIWNLLSKTSLKRGNGRRAEADVLLQAISTKLGK</sequence>
<dbReference type="RefSeq" id="WP_066403758.1">
    <property type="nucleotide sequence ID" value="NZ_CP011390.1"/>
</dbReference>
<gene>
    <name evidence="1" type="ORF">SY85_09025</name>
</gene>
<dbReference type="OrthoDB" id="2083773at2"/>
<evidence type="ECO:0000313" key="2">
    <source>
        <dbReference type="Proteomes" id="UP000077177"/>
    </source>
</evidence>
<protein>
    <submittedName>
        <fullName evidence="1">Uncharacterized protein</fullName>
    </submittedName>
</protein>